<organism evidence="1 2">
    <name type="scientific">Araneus ventricosus</name>
    <name type="common">Orbweaver spider</name>
    <name type="synonym">Epeira ventricosa</name>
    <dbReference type="NCBI Taxonomy" id="182803"/>
    <lineage>
        <taxon>Eukaryota</taxon>
        <taxon>Metazoa</taxon>
        <taxon>Ecdysozoa</taxon>
        <taxon>Arthropoda</taxon>
        <taxon>Chelicerata</taxon>
        <taxon>Arachnida</taxon>
        <taxon>Araneae</taxon>
        <taxon>Araneomorphae</taxon>
        <taxon>Entelegynae</taxon>
        <taxon>Araneoidea</taxon>
        <taxon>Araneidae</taxon>
        <taxon>Araneus</taxon>
    </lineage>
</organism>
<protein>
    <submittedName>
        <fullName evidence="1">Uncharacterized protein</fullName>
    </submittedName>
</protein>
<keyword evidence="2" id="KW-1185">Reference proteome</keyword>
<dbReference type="EMBL" id="BGPR01007000">
    <property type="protein sequence ID" value="GBN23475.1"/>
    <property type="molecule type" value="Genomic_DNA"/>
</dbReference>
<reference evidence="1 2" key="1">
    <citation type="journal article" date="2019" name="Sci. Rep.">
        <title>Orb-weaving spider Araneus ventricosus genome elucidates the spidroin gene catalogue.</title>
        <authorList>
            <person name="Kono N."/>
            <person name="Nakamura H."/>
            <person name="Ohtoshi R."/>
            <person name="Moran D.A.P."/>
            <person name="Shinohara A."/>
            <person name="Yoshida Y."/>
            <person name="Fujiwara M."/>
            <person name="Mori M."/>
            <person name="Tomita M."/>
            <person name="Arakawa K."/>
        </authorList>
    </citation>
    <scope>NUCLEOTIDE SEQUENCE [LARGE SCALE GENOMIC DNA]</scope>
</reference>
<evidence type="ECO:0000313" key="1">
    <source>
        <dbReference type="EMBL" id="GBN23475.1"/>
    </source>
</evidence>
<dbReference type="AlphaFoldDB" id="A0A4Y2M8N8"/>
<gene>
    <name evidence="1" type="ORF">AVEN_102903_1</name>
</gene>
<sequence length="101" mass="12045">MGKEQSHFDRRWRRVRGGGRWNAVRFIDLALLVRRKFAGNDELHSNTSQRELQTCLCPRKHRQDLVRRKRFEPTCEMDSKIKLARLNRVVSHENESTPFPS</sequence>
<name>A0A4Y2M8N8_ARAVE</name>
<dbReference type="Proteomes" id="UP000499080">
    <property type="component" value="Unassembled WGS sequence"/>
</dbReference>
<evidence type="ECO:0000313" key="2">
    <source>
        <dbReference type="Proteomes" id="UP000499080"/>
    </source>
</evidence>
<comment type="caution">
    <text evidence="1">The sequence shown here is derived from an EMBL/GenBank/DDBJ whole genome shotgun (WGS) entry which is preliminary data.</text>
</comment>
<accession>A0A4Y2M8N8</accession>
<proteinExistence type="predicted"/>